<evidence type="ECO:0000313" key="1">
    <source>
        <dbReference type="EMBL" id="KRV50411.1"/>
    </source>
</evidence>
<gene>
    <name evidence="1" type="ORF">AQ490_15065</name>
</gene>
<evidence type="ECO:0000313" key="2">
    <source>
        <dbReference type="Proteomes" id="UP000050867"/>
    </source>
</evidence>
<keyword evidence="2" id="KW-1185">Reference proteome</keyword>
<dbReference type="Proteomes" id="UP000050867">
    <property type="component" value="Unassembled WGS sequence"/>
</dbReference>
<dbReference type="AlphaFoldDB" id="A0A0T6LWB9"/>
<dbReference type="STRING" id="76728.AQ490_15065"/>
<name>A0A0T6LWB9_WENVI</name>
<proteinExistence type="predicted"/>
<organism evidence="1 2">
    <name type="scientific">Wenjunlia vitaminophila</name>
    <name type="common">Streptomyces vitaminophilus</name>
    <dbReference type="NCBI Taxonomy" id="76728"/>
    <lineage>
        <taxon>Bacteria</taxon>
        <taxon>Bacillati</taxon>
        <taxon>Actinomycetota</taxon>
        <taxon>Actinomycetes</taxon>
        <taxon>Kitasatosporales</taxon>
        <taxon>Streptomycetaceae</taxon>
        <taxon>Wenjunlia</taxon>
    </lineage>
</organism>
<dbReference type="EMBL" id="LLZU01000005">
    <property type="protein sequence ID" value="KRV50411.1"/>
    <property type="molecule type" value="Genomic_DNA"/>
</dbReference>
<protein>
    <submittedName>
        <fullName evidence="1">Uncharacterized protein</fullName>
    </submittedName>
</protein>
<reference evidence="1 2" key="1">
    <citation type="submission" date="2015-10" db="EMBL/GenBank/DDBJ databases">
        <title>Draft genome sequence of pyrrolomycin-producing Streptomyces vitaminophilus.</title>
        <authorList>
            <person name="Graham D.E."/>
            <person name="Mahan K.M."/>
            <person name="Klingeman D.M."/>
            <person name="Hettich R.L."/>
            <person name="Parry R.J."/>
        </authorList>
    </citation>
    <scope>NUCLEOTIDE SEQUENCE [LARGE SCALE GENOMIC DNA]</scope>
    <source>
        <strain evidence="1 2">ATCC 31673</strain>
    </source>
</reference>
<dbReference type="OrthoDB" id="4506662at2"/>
<sequence length="421" mass="46362">MSMEQQSVFVRECVARGWCRTATFLRAYAEAARLVGEPVSLTDRQLRRWRQPRPPRPRPRAWRVLHAMFGVSPTDLGFPGPAPLGVAIDDPPERTTNVDRRAFVADTLGSAAGLTLPRADSVNTAHLGELREGLRSLIALDDAYGGGDIRSLAVRHLRRIRRVINTANYSESIGRQLHLLAGESAEHCGWLCYDADEQDPARRYWGEALATANMIRDPGLEVLVLASLSMQAIHEDRPRDGFELARAARRRAESLESPVLLSLLAAREARALAGMRDDHGARQCLAQAMRLASRPGRGRPTPSWAAFHGPAELDFVQGLLYTEAGHHRAAVPFLRAALSRQDRAYGRNRALYQLTLARSLVRAGEVDEGAAEARGTLEQLVEVESGRVTRRLAEVRDLLAATNAAAARESVEALSAYVRRG</sequence>
<comment type="caution">
    <text evidence="1">The sequence shown here is derived from an EMBL/GenBank/DDBJ whole genome shotgun (WGS) entry which is preliminary data.</text>
</comment>
<accession>A0A0T6LWB9</accession>
<dbReference type="eggNOG" id="COG0457">
    <property type="taxonomic scope" value="Bacteria"/>
</dbReference>